<evidence type="ECO:0000313" key="2">
    <source>
        <dbReference type="Proteomes" id="UP000654075"/>
    </source>
</evidence>
<name>A0A813F0N7_POLGL</name>
<comment type="caution">
    <text evidence="1">The sequence shown here is derived from an EMBL/GenBank/DDBJ whole genome shotgun (WGS) entry which is preliminary data.</text>
</comment>
<organism evidence="1 2">
    <name type="scientific">Polarella glacialis</name>
    <name type="common">Dinoflagellate</name>
    <dbReference type="NCBI Taxonomy" id="89957"/>
    <lineage>
        <taxon>Eukaryota</taxon>
        <taxon>Sar</taxon>
        <taxon>Alveolata</taxon>
        <taxon>Dinophyceae</taxon>
        <taxon>Suessiales</taxon>
        <taxon>Suessiaceae</taxon>
        <taxon>Polarella</taxon>
    </lineage>
</organism>
<accession>A0A813F0N7</accession>
<dbReference type="AlphaFoldDB" id="A0A813F0N7"/>
<dbReference type="Proteomes" id="UP000654075">
    <property type="component" value="Unassembled WGS sequence"/>
</dbReference>
<protein>
    <submittedName>
        <fullName evidence="1">Uncharacterized protein</fullName>
    </submittedName>
</protein>
<feature type="non-terminal residue" evidence="1">
    <location>
        <position position="142"/>
    </location>
</feature>
<dbReference type="SUPFAM" id="SSF52058">
    <property type="entry name" value="L domain-like"/>
    <property type="match status" value="1"/>
</dbReference>
<feature type="non-terminal residue" evidence="1">
    <location>
        <position position="1"/>
    </location>
</feature>
<reference evidence="1" key="1">
    <citation type="submission" date="2021-02" db="EMBL/GenBank/DDBJ databases">
        <authorList>
            <person name="Dougan E. K."/>
            <person name="Rhodes N."/>
            <person name="Thang M."/>
            <person name="Chan C."/>
        </authorList>
    </citation>
    <scope>NUCLEOTIDE SEQUENCE</scope>
</reference>
<evidence type="ECO:0000313" key="1">
    <source>
        <dbReference type="EMBL" id="CAE8607077.1"/>
    </source>
</evidence>
<sequence length="142" mass="15059">VLSQNCLERLPEGVGALPNLEWLFAYDNQLRQLPADILPQSSKLERLLLEGNPLEPSAVTAVVAAARKHGKTVVGLDSDQVRQAAVESAGCWELLPTCVSVGSRVHVNGSGQYSAKLMRASQLRRPDGLLALGEPGAPAGPE</sequence>
<gene>
    <name evidence="1" type="ORF">PGLA1383_LOCUS25023</name>
</gene>
<dbReference type="InterPro" id="IPR032675">
    <property type="entry name" value="LRR_dom_sf"/>
</dbReference>
<dbReference type="EMBL" id="CAJNNV010020405">
    <property type="protein sequence ID" value="CAE8607077.1"/>
    <property type="molecule type" value="Genomic_DNA"/>
</dbReference>
<dbReference type="OrthoDB" id="676979at2759"/>
<proteinExistence type="predicted"/>
<keyword evidence="2" id="KW-1185">Reference proteome</keyword>
<dbReference type="Gene3D" id="3.80.10.10">
    <property type="entry name" value="Ribonuclease Inhibitor"/>
    <property type="match status" value="1"/>
</dbReference>